<keyword evidence="10 12" id="KW-0472">Membrane</keyword>
<evidence type="ECO:0000256" key="12">
    <source>
        <dbReference type="SAM" id="Phobius"/>
    </source>
</evidence>
<dbReference type="PROSITE" id="PS50082">
    <property type="entry name" value="WD_REPEATS_2"/>
    <property type="match status" value="1"/>
</dbReference>
<keyword evidence="9 12" id="KW-1133">Transmembrane helix</keyword>
<gene>
    <name evidence="13" type="ORF">D9757_000170</name>
</gene>
<comment type="subcellular location">
    <subcellularLocation>
        <location evidence="1">Endoplasmic reticulum membrane</location>
        <topology evidence="1">Single-pass type II membrane protein</topology>
    </subcellularLocation>
</comment>
<dbReference type="InterPro" id="IPR001680">
    <property type="entry name" value="WD40_rpt"/>
</dbReference>
<keyword evidence="7" id="KW-0931">ER-Golgi transport</keyword>
<dbReference type="Gene3D" id="2.130.10.10">
    <property type="entry name" value="YVTN repeat-like/Quinoprotein amine dehydrogenase"/>
    <property type="match status" value="1"/>
</dbReference>
<evidence type="ECO:0000313" key="13">
    <source>
        <dbReference type="EMBL" id="KAF5393724.1"/>
    </source>
</evidence>
<evidence type="ECO:0008006" key="15">
    <source>
        <dbReference type="Google" id="ProtNLM"/>
    </source>
</evidence>
<keyword evidence="3 11" id="KW-0853">WD repeat</keyword>
<comment type="caution">
    <text evidence="13">The sequence shown here is derived from an EMBL/GenBank/DDBJ whole genome shotgun (WGS) entry which is preliminary data.</text>
</comment>
<evidence type="ECO:0000256" key="5">
    <source>
        <dbReference type="ARBA" id="ARBA00022737"/>
    </source>
</evidence>
<dbReference type="PANTHER" id="PTHR23284:SF0">
    <property type="entry name" value="PROLACTIN REGULATORY ELEMENT-BINDING PROTEIN"/>
    <property type="match status" value="1"/>
</dbReference>
<dbReference type="SUPFAM" id="SSF50998">
    <property type="entry name" value="Quinoprotein alcohol dehydrogenase-like"/>
    <property type="match status" value="1"/>
</dbReference>
<evidence type="ECO:0000256" key="8">
    <source>
        <dbReference type="ARBA" id="ARBA00022927"/>
    </source>
</evidence>
<dbReference type="OrthoDB" id="2013972at2759"/>
<sequence length="410" mass="44333">MRVGHTTHSLPAFPIYSSAFISQHELVVGGGGGASKSGIKNKLRVFNLEHNRSIELIDEFELASGEDAPMSMATDGQTIVCGVNSALESLKKGENENCRIFNFEKRKLSCIRTKGTLAVAADDSDYQKVTVLSPDGSLLVVAGAYDFTLLSYPSLELVALSVKTDEEIYDATFSQSKASIYATSLTLILTFKRQLIVATTANLQIFSLPGTESNATVSPKPKKKGKQKVSSDLLPALIRERVIDSPPSLSGTFRAAKTHPSLENTLYTAINTTPSRARGKSTPRQAYVSKWNTDTWTVEKTRKIGDRGLTCFSVSPDGKLLGYGSSDLSIGLLDATTLNPVSTILKAHEFPPTTLAFNTNSRLLVSGSADNSIRVISLPAQVKASNWGFMMVIVLTLIIVLLALAVQKYY</sequence>
<dbReference type="EMBL" id="JAACJN010000001">
    <property type="protein sequence ID" value="KAF5393724.1"/>
    <property type="molecule type" value="Genomic_DNA"/>
</dbReference>
<dbReference type="Proteomes" id="UP000518752">
    <property type="component" value="Unassembled WGS sequence"/>
</dbReference>
<feature type="repeat" description="WD" evidence="11">
    <location>
        <begin position="345"/>
        <end position="378"/>
    </location>
</feature>
<feature type="transmembrane region" description="Helical" evidence="12">
    <location>
        <begin position="387"/>
        <end position="406"/>
    </location>
</feature>
<keyword evidence="5" id="KW-0677">Repeat</keyword>
<reference evidence="13 14" key="1">
    <citation type="journal article" date="2020" name="ISME J.">
        <title>Uncovering the hidden diversity of litter-decomposition mechanisms in mushroom-forming fungi.</title>
        <authorList>
            <person name="Floudas D."/>
            <person name="Bentzer J."/>
            <person name="Ahren D."/>
            <person name="Johansson T."/>
            <person name="Persson P."/>
            <person name="Tunlid A."/>
        </authorList>
    </citation>
    <scope>NUCLEOTIDE SEQUENCE [LARGE SCALE GENOMIC DNA]</scope>
    <source>
        <strain evidence="13 14">CBS 406.79</strain>
    </source>
</reference>
<evidence type="ECO:0000256" key="10">
    <source>
        <dbReference type="ARBA" id="ARBA00023136"/>
    </source>
</evidence>
<evidence type="ECO:0000256" key="7">
    <source>
        <dbReference type="ARBA" id="ARBA00022892"/>
    </source>
</evidence>
<evidence type="ECO:0000256" key="3">
    <source>
        <dbReference type="ARBA" id="ARBA00022574"/>
    </source>
</evidence>
<proteinExistence type="predicted"/>
<dbReference type="InterPro" id="IPR015943">
    <property type="entry name" value="WD40/YVTN_repeat-like_dom_sf"/>
</dbReference>
<evidence type="ECO:0000256" key="11">
    <source>
        <dbReference type="PROSITE-ProRule" id="PRU00221"/>
    </source>
</evidence>
<evidence type="ECO:0000256" key="2">
    <source>
        <dbReference type="ARBA" id="ARBA00022448"/>
    </source>
</evidence>
<accession>A0A8H5I2C7</accession>
<evidence type="ECO:0000256" key="6">
    <source>
        <dbReference type="ARBA" id="ARBA00022824"/>
    </source>
</evidence>
<keyword evidence="2" id="KW-0813">Transport</keyword>
<keyword evidence="6" id="KW-0256">Endoplasmic reticulum</keyword>
<dbReference type="GO" id="GO:0005789">
    <property type="term" value="C:endoplasmic reticulum membrane"/>
    <property type="evidence" value="ECO:0007669"/>
    <property type="project" value="UniProtKB-SubCell"/>
</dbReference>
<evidence type="ECO:0000313" key="14">
    <source>
        <dbReference type="Proteomes" id="UP000518752"/>
    </source>
</evidence>
<dbReference type="SMART" id="SM00320">
    <property type="entry name" value="WD40"/>
    <property type="match status" value="2"/>
</dbReference>
<dbReference type="AlphaFoldDB" id="A0A8H5I2C7"/>
<keyword evidence="4 12" id="KW-0812">Transmembrane</keyword>
<evidence type="ECO:0000256" key="4">
    <source>
        <dbReference type="ARBA" id="ARBA00022692"/>
    </source>
</evidence>
<keyword evidence="8" id="KW-0653">Protein transport</keyword>
<dbReference type="PANTHER" id="PTHR23284">
    <property type="entry name" value="PROLACTIN REGULATORY ELEMENT BINDING PROTEIN"/>
    <property type="match status" value="1"/>
</dbReference>
<protein>
    <recommendedName>
        <fullName evidence="15">WD40 repeat-like protein</fullName>
    </recommendedName>
</protein>
<organism evidence="13 14">
    <name type="scientific">Collybiopsis confluens</name>
    <dbReference type="NCBI Taxonomy" id="2823264"/>
    <lineage>
        <taxon>Eukaryota</taxon>
        <taxon>Fungi</taxon>
        <taxon>Dikarya</taxon>
        <taxon>Basidiomycota</taxon>
        <taxon>Agaricomycotina</taxon>
        <taxon>Agaricomycetes</taxon>
        <taxon>Agaricomycetidae</taxon>
        <taxon>Agaricales</taxon>
        <taxon>Marasmiineae</taxon>
        <taxon>Omphalotaceae</taxon>
        <taxon>Collybiopsis</taxon>
    </lineage>
</organism>
<dbReference type="InterPro" id="IPR011047">
    <property type="entry name" value="Quinoprotein_ADH-like_sf"/>
</dbReference>
<keyword evidence="14" id="KW-1185">Reference proteome</keyword>
<dbReference type="GO" id="GO:0015031">
    <property type="term" value="P:protein transport"/>
    <property type="evidence" value="ECO:0007669"/>
    <property type="project" value="UniProtKB-KW"/>
</dbReference>
<name>A0A8H5I2C7_9AGAR</name>
<dbReference type="GO" id="GO:0005085">
    <property type="term" value="F:guanyl-nucleotide exchange factor activity"/>
    <property type="evidence" value="ECO:0007669"/>
    <property type="project" value="InterPro"/>
</dbReference>
<dbReference type="Pfam" id="PF00400">
    <property type="entry name" value="WD40"/>
    <property type="match status" value="1"/>
</dbReference>
<dbReference type="GO" id="GO:0003400">
    <property type="term" value="P:regulation of COPII vesicle coating"/>
    <property type="evidence" value="ECO:0007669"/>
    <property type="project" value="TreeGrafter"/>
</dbReference>
<dbReference type="GO" id="GO:0006888">
    <property type="term" value="P:endoplasmic reticulum to Golgi vesicle-mediated transport"/>
    <property type="evidence" value="ECO:0007669"/>
    <property type="project" value="TreeGrafter"/>
</dbReference>
<evidence type="ECO:0000256" key="1">
    <source>
        <dbReference type="ARBA" id="ARBA00004648"/>
    </source>
</evidence>
<evidence type="ECO:0000256" key="9">
    <source>
        <dbReference type="ARBA" id="ARBA00022989"/>
    </source>
</evidence>
<dbReference type="InterPro" id="IPR045260">
    <property type="entry name" value="Sec12-like"/>
</dbReference>